<evidence type="ECO:0000313" key="1">
    <source>
        <dbReference type="EMBL" id="GME89043.1"/>
    </source>
</evidence>
<organism evidence="1 2">
    <name type="scientific">Candida boidinii</name>
    <name type="common">Yeast</name>
    <dbReference type="NCBI Taxonomy" id="5477"/>
    <lineage>
        <taxon>Eukaryota</taxon>
        <taxon>Fungi</taxon>
        <taxon>Dikarya</taxon>
        <taxon>Ascomycota</taxon>
        <taxon>Saccharomycotina</taxon>
        <taxon>Pichiomycetes</taxon>
        <taxon>Pichiales</taxon>
        <taxon>Pichiaceae</taxon>
        <taxon>Ogataea</taxon>
        <taxon>Ogataea/Candida clade</taxon>
    </lineage>
</organism>
<proteinExistence type="predicted"/>
<sequence>MDSETNVPTRSKLALKGSSKIVSDFFGYILYQRGIYPPEDFQLVKKYGLTVMVSVDDEVKDYIRRIMSQLHRWIYGGVVSKLVVAITSTDTGETVERWQFDVEILPQSQDEANEESHSVRIDDQHPLGQSKSYLEIQKEIQSIIRQITASVTFLPELQGPHSFNVLVYTDQNAKVPYEWKDAEDAKNVQGSNVEQVQFRSFSTDKHKVDAVVSYRLP</sequence>
<dbReference type="Proteomes" id="UP001165101">
    <property type="component" value="Unassembled WGS sequence"/>
</dbReference>
<dbReference type="EMBL" id="BSXV01000425">
    <property type="protein sequence ID" value="GME89043.1"/>
    <property type="molecule type" value="Genomic_DNA"/>
</dbReference>
<keyword evidence="2" id="KW-1185">Reference proteome</keyword>
<evidence type="ECO:0000313" key="2">
    <source>
        <dbReference type="Proteomes" id="UP001165101"/>
    </source>
</evidence>
<reference evidence="1" key="1">
    <citation type="submission" date="2023-04" db="EMBL/GenBank/DDBJ databases">
        <title>Candida boidinii NBRC 1967.</title>
        <authorList>
            <person name="Ichikawa N."/>
            <person name="Sato H."/>
            <person name="Tonouchi N."/>
        </authorList>
    </citation>
    <scope>NUCLEOTIDE SEQUENCE</scope>
    <source>
        <strain evidence="1">NBRC 1967</strain>
    </source>
</reference>
<accession>A0ACB5TIT1</accession>
<name>A0ACB5TIT1_CANBO</name>
<protein>
    <submittedName>
        <fullName evidence="1">Unnamed protein product</fullName>
    </submittedName>
</protein>
<gene>
    <name evidence="1" type="ORF">Cboi01_000123100</name>
</gene>
<comment type="caution">
    <text evidence="1">The sequence shown here is derived from an EMBL/GenBank/DDBJ whole genome shotgun (WGS) entry which is preliminary data.</text>
</comment>